<evidence type="ECO:0000256" key="1">
    <source>
        <dbReference type="SAM" id="Phobius"/>
    </source>
</evidence>
<accession>A0A1G2K316</accession>
<name>A0A1G2K316_9BACT</name>
<organism evidence="2 3">
    <name type="scientific">Candidatus Sungbacteria bacterium RIFCSPHIGHO2_01_FULL_47_32</name>
    <dbReference type="NCBI Taxonomy" id="1802264"/>
    <lineage>
        <taxon>Bacteria</taxon>
        <taxon>Candidatus Sungiibacteriota</taxon>
    </lineage>
</organism>
<feature type="transmembrane region" description="Helical" evidence="1">
    <location>
        <begin position="6"/>
        <end position="29"/>
    </location>
</feature>
<proteinExistence type="predicted"/>
<feature type="transmembrane region" description="Helical" evidence="1">
    <location>
        <begin position="49"/>
        <end position="71"/>
    </location>
</feature>
<dbReference type="Proteomes" id="UP000177152">
    <property type="component" value="Unassembled WGS sequence"/>
</dbReference>
<evidence type="ECO:0000313" key="3">
    <source>
        <dbReference type="Proteomes" id="UP000177152"/>
    </source>
</evidence>
<sequence>MSLLVAYLIFHVLCAIYAYGSVIHGLCSLDRYLTKRYGLIPEVFKISSIERFGIVLFSLFGGPISLVIAVLQNLSSGYGFGLKFNA</sequence>
<keyword evidence="1" id="KW-0812">Transmembrane</keyword>
<gene>
    <name evidence="2" type="ORF">A2633_05015</name>
</gene>
<evidence type="ECO:0000313" key="2">
    <source>
        <dbReference type="EMBL" id="OGZ93807.1"/>
    </source>
</evidence>
<protein>
    <submittedName>
        <fullName evidence="2">Uncharacterized protein</fullName>
    </submittedName>
</protein>
<keyword evidence="1" id="KW-0472">Membrane</keyword>
<dbReference type="AlphaFoldDB" id="A0A1G2K316"/>
<reference evidence="2 3" key="1">
    <citation type="journal article" date="2016" name="Nat. Commun.">
        <title>Thousands of microbial genomes shed light on interconnected biogeochemical processes in an aquifer system.</title>
        <authorList>
            <person name="Anantharaman K."/>
            <person name="Brown C.T."/>
            <person name="Hug L.A."/>
            <person name="Sharon I."/>
            <person name="Castelle C.J."/>
            <person name="Probst A.J."/>
            <person name="Thomas B.C."/>
            <person name="Singh A."/>
            <person name="Wilkins M.J."/>
            <person name="Karaoz U."/>
            <person name="Brodie E.L."/>
            <person name="Williams K.H."/>
            <person name="Hubbard S.S."/>
            <person name="Banfield J.F."/>
        </authorList>
    </citation>
    <scope>NUCLEOTIDE SEQUENCE [LARGE SCALE GENOMIC DNA]</scope>
</reference>
<keyword evidence="1" id="KW-1133">Transmembrane helix</keyword>
<comment type="caution">
    <text evidence="2">The sequence shown here is derived from an EMBL/GenBank/DDBJ whole genome shotgun (WGS) entry which is preliminary data.</text>
</comment>
<dbReference type="EMBL" id="MHQC01000050">
    <property type="protein sequence ID" value="OGZ93807.1"/>
    <property type="molecule type" value="Genomic_DNA"/>
</dbReference>